<evidence type="ECO:0000256" key="6">
    <source>
        <dbReference type="ARBA" id="ARBA00023027"/>
    </source>
</evidence>
<comment type="cofactor">
    <cofactor evidence="1 7">
        <name>Zn(2+)</name>
        <dbReference type="ChEBI" id="CHEBI:29105"/>
    </cofactor>
</comment>
<evidence type="ECO:0000256" key="5">
    <source>
        <dbReference type="ARBA" id="ARBA00023002"/>
    </source>
</evidence>
<organism evidence="10 11">
    <name type="scientific">Mycolicibacterium helvum</name>
    <dbReference type="NCBI Taxonomy" id="1534349"/>
    <lineage>
        <taxon>Bacteria</taxon>
        <taxon>Bacillati</taxon>
        <taxon>Actinomycetota</taxon>
        <taxon>Actinomycetes</taxon>
        <taxon>Mycobacteriales</taxon>
        <taxon>Mycobacteriaceae</taxon>
        <taxon>Mycolicibacterium</taxon>
    </lineage>
</organism>
<dbReference type="InterPro" id="IPR011032">
    <property type="entry name" value="GroES-like_sf"/>
</dbReference>
<protein>
    <submittedName>
        <fullName evidence="10">Alcohol dehydrogenase</fullName>
    </submittedName>
</protein>
<comment type="similarity">
    <text evidence="2 7">Belongs to the zinc-containing alcohol dehydrogenase family.</text>
</comment>
<dbReference type="InterPro" id="IPR013149">
    <property type="entry name" value="ADH-like_C"/>
</dbReference>
<dbReference type="InterPro" id="IPR036291">
    <property type="entry name" value="NAD(P)-bd_dom_sf"/>
</dbReference>
<dbReference type="SUPFAM" id="SSF51735">
    <property type="entry name" value="NAD(P)-binding Rossmann-fold domains"/>
    <property type="match status" value="1"/>
</dbReference>
<sequence length="314" mass="32838">MFDIPRPTILGHESAGIVIEVGSEVQDFAAGDHVITCLATFCGKCDRCLNGRSYLCSGVHSLRHEGQNPRLHRDGHEVHQFLSVSSFAEQLLVHESAAVRITKDMPLDLAALLGCGVTTGLGAVLNKARVRPGQTVAVIGCGGIGLSAIQGARLSGASRIIAVDTSADKLPIAALMGATDVIDASDTNAVTGILELTGGGVDHCLEAVGGAVTAAAALETLTVGGTATIIGLMPAGKTFPVQGRLLLDDRTLQGSYMGSQNFRVAMPTYVDMYLDGRLLLEEMVSSRIGLADIDQAFTAMEQGNTLRDLVVFNH</sequence>
<dbReference type="AlphaFoldDB" id="A0A7I7T8E1"/>
<feature type="domain" description="Alcohol dehydrogenase-like C-terminal" evidence="8">
    <location>
        <begin position="143"/>
        <end position="267"/>
    </location>
</feature>
<dbReference type="InterPro" id="IPR002328">
    <property type="entry name" value="ADH_Zn_CS"/>
</dbReference>
<keyword evidence="3 7" id="KW-0479">Metal-binding</keyword>
<dbReference type="KEGG" id="mhev:MHEL_37500"/>
<evidence type="ECO:0000313" key="10">
    <source>
        <dbReference type="EMBL" id="BBY65507.1"/>
    </source>
</evidence>
<keyword evidence="6" id="KW-0520">NAD</keyword>
<feature type="domain" description="Alcohol dehydrogenase-like N-terminal" evidence="9">
    <location>
        <begin position="5"/>
        <end position="101"/>
    </location>
</feature>
<evidence type="ECO:0000256" key="7">
    <source>
        <dbReference type="RuleBase" id="RU361277"/>
    </source>
</evidence>
<evidence type="ECO:0000259" key="8">
    <source>
        <dbReference type="Pfam" id="PF00107"/>
    </source>
</evidence>
<proteinExistence type="inferred from homology"/>
<reference evidence="10 11" key="1">
    <citation type="journal article" date="2019" name="Emerg. Microbes Infect.">
        <title>Comprehensive subspecies identification of 175 nontuberculous mycobacteria species based on 7547 genomic profiles.</title>
        <authorList>
            <person name="Matsumoto Y."/>
            <person name="Kinjo T."/>
            <person name="Motooka D."/>
            <person name="Nabeya D."/>
            <person name="Jung N."/>
            <person name="Uechi K."/>
            <person name="Horii T."/>
            <person name="Iida T."/>
            <person name="Fujita J."/>
            <person name="Nakamura S."/>
        </authorList>
    </citation>
    <scope>NUCLEOTIDE SEQUENCE [LARGE SCALE GENOMIC DNA]</scope>
    <source>
        <strain evidence="10 11">JCM 30396</strain>
    </source>
</reference>
<dbReference type="Pfam" id="PF08240">
    <property type="entry name" value="ADH_N"/>
    <property type="match status" value="1"/>
</dbReference>
<name>A0A7I7T8E1_9MYCO</name>
<evidence type="ECO:0000256" key="3">
    <source>
        <dbReference type="ARBA" id="ARBA00022723"/>
    </source>
</evidence>
<dbReference type="Gene3D" id="3.90.180.10">
    <property type="entry name" value="Medium-chain alcohol dehydrogenases, catalytic domain"/>
    <property type="match status" value="1"/>
</dbReference>
<dbReference type="GO" id="GO:0005829">
    <property type="term" value="C:cytosol"/>
    <property type="evidence" value="ECO:0007669"/>
    <property type="project" value="TreeGrafter"/>
</dbReference>
<dbReference type="InterPro" id="IPR013154">
    <property type="entry name" value="ADH-like_N"/>
</dbReference>
<evidence type="ECO:0000256" key="4">
    <source>
        <dbReference type="ARBA" id="ARBA00022833"/>
    </source>
</evidence>
<evidence type="ECO:0000256" key="2">
    <source>
        <dbReference type="ARBA" id="ARBA00008072"/>
    </source>
</evidence>
<dbReference type="SUPFAM" id="SSF50129">
    <property type="entry name" value="GroES-like"/>
    <property type="match status" value="2"/>
</dbReference>
<keyword evidence="11" id="KW-1185">Reference proteome</keyword>
<keyword evidence="4 7" id="KW-0862">Zinc</keyword>
<dbReference type="FunFam" id="3.40.50.720:FF:000003">
    <property type="entry name" value="S-(hydroxymethyl)glutathione dehydrogenase"/>
    <property type="match status" value="1"/>
</dbReference>
<dbReference type="PANTHER" id="PTHR43880:SF12">
    <property type="entry name" value="ALCOHOL DEHYDROGENASE CLASS-3"/>
    <property type="match status" value="1"/>
</dbReference>
<evidence type="ECO:0000313" key="11">
    <source>
        <dbReference type="Proteomes" id="UP000467148"/>
    </source>
</evidence>
<dbReference type="EMBL" id="AP022596">
    <property type="protein sequence ID" value="BBY65507.1"/>
    <property type="molecule type" value="Genomic_DNA"/>
</dbReference>
<dbReference type="Pfam" id="PF00107">
    <property type="entry name" value="ADH_zinc_N"/>
    <property type="match status" value="1"/>
</dbReference>
<gene>
    <name evidence="10" type="ORF">MHEL_37500</name>
</gene>
<accession>A0A7I7T8E1</accession>
<dbReference type="GO" id="GO:0008270">
    <property type="term" value="F:zinc ion binding"/>
    <property type="evidence" value="ECO:0007669"/>
    <property type="project" value="InterPro"/>
</dbReference>
<evidence type="ECO:0000256" key="1">
    <source>
        <dbReference type="ARBA" id="ARBA00001947"/>
    </source>
</evidence>
<dbReference type="Gene3D" id="3.40.50.720">
    <property type="entry name" value="NAD(P)-binding Rossmann-like Domain"/>
    <property type="match status" value="1"/>
</dbReference>
<keyword evidence="5" id="KW-0560">Oxidoreductase</keyword>
<dbReference type="GO" id="GO:0046294">
    <property type="term" value="P:formaldehyde catabolic process"/>
    <property type="evidence" value="ECO:0007669"/>
    <property type="project" value="TreeGrafter"/>
</dbReference>
<dbReference type="PROSITE" id="PS00059">
    <property type="entry name" value="ADH_ZINC"/>
    <property type="match status" value="1"/>
</dbReference>
<evidence type="ECO:0000259" key="9">
    <source>
        <dbReference type="Pfam" id="PF08240"/>
    </source>
</evidence>
<dbReference type="GO" id="GO:0051903">
    <property type="term" value="F:S-(hydroxymethyl)glutathione dehydrogenase [NAD(P)+] activity"/>
    <property type="evidence" value="ECO:0007669"/>
    <property type="project" value="TreeGrafter"/>
</dbReference>
<dbReference type="PANTHER" id="PTHR43880">
    <property type="entry name" value="ALCOHOL DEHYDROGENASE"/>
    <property type="match status" value="1"/>
</dbReference>
<dbReference type="Proteomes" id="UP000467148">
    <property type="component" value="Chromosome"/>
</dbReference>